<dbReference type="PANTHER" id="PTHR42711:SF17">
    <property type="entry name" value="ABC TRANSPORTER ATP-BINDING PROTEIN"/>
    <property type="match status" value="1"/>
</dbReference>
<dbReference type="PROSITE" id="PS00211">
    <property type="entry name" value="ABC_TRANSPORTER_1"/>
    <property type="match status" value="1"/>
</dbReference>
<dbReference type="PROSITE" id="PS50893">
    <property type="entry name" value="ABC_TRANSPORTER_2"/>
    <property type="match status" value="1"/>
</dbReference>
<dbReference type="GO" id="GO:0016887">
    <property type="term" value="F:ATP hydrolysis activity"/>
    <property type="evidence" value="ECO:0007669"/>
    <property type="project" value="InterPro"/>
</dbReference>
<dbReference type="eggNOG" id="COG1131">
    <property type="taxonomic scope" value="Bacteria"/>
</dbReference>
<dbReference type="InterPro" id="IPR017871">
    <property type="entry name" value="ABC_transporter-like_CS"/>
</dbReference>
<comment type="caution">
    <text evidence="7">The sequence shown here is derived from an EMBL/GenBank/DDBJ whole genome shotgun (WGS) entry which is preliminary data.</text>
</comment>
<sequence length="332" mass="35332">MTTTQQTTSPPAATRPAADGILLEGVTKSFRSRGETVRAVAGVDLTVSPGEVLAVLGPNGAGKTTTLDMVLGLTEPTTGRITSFGSSPRRAVHEGRVSAVLQTGGLLRDLTARETVRYVASTFARHEPIEEVLERAGLADKANRRVSKLSGGEQQRLRFALALLPDPDLLILDEPTAGMDVGARRDFWRTMHEDAGHGRTVLFATHYLEEADNFADRIVMMAGGRVVADGTTEEIRARVSGRTVSADVRRGDVDATVDRLRGLSGVSSVTTSGARITAVGEDSDALARLLLTDLGGSNLEVTTASLDAAFLAITRDAFDETTDTQDDTEETR</sequence>
<protein>
    <submittedName>
        <fullName evidence="7">ABC drug resistance transporter, ATP-binding subunit</fullName>
    </submittedName>
    <submittedName>
        <fullName evidence="8">ABC transporter ATP-binding protein</fullName>
    </submittedName>
</protein>
<dbReference type="STRING" id="1210046.B277_03735"/>
<dbReference type="EMBL" id="PIPF01000002">
    <property type="protein sequence ID" value="RWU85146.1"/>
    <property type="molecule type" value="Genomic_DNA"/>
</dbReference>
<evidence type="ECO:0000313" key="8">
    <source>
        <dbReference type="EMBL" id="RWU85146.1"/>
    </source>
</evidence>
<reference evidence="8" key="3">
    <citation type="submission" date="2017-11" db="EMBL/GenBank/DDBJ databases">
        <authorList>
            <person name="Seuylemezian A."/>
            <person name="Cooper K."/>
            <person name="Vaishampayan P."/>
        </authorList>
    </citation>
    <scope>NUCLEOTIDE SEQUENCE</scope>
    <source>
        <strain evidence="8">PVAS-1</strain>
    </source>
</reference>
<dbReference type="OrthoDB" id="9804819at2"/>
<name>K1E0B8_9MICO</name>
<dbReference type="GO" id="GO:0005524">
    <property type="term" value="F:ATP binding"/>
    <property type="evidence" value="ECO:0007669"/>
    <property type="project" value="UniProtKB-KW"/>
</dbReference>
<reference evidence="8 10" key="1">
    <citation type="journal article" date="2009" name="Int. J. Syst. Evol. Microbiol.">
        <title>Janibacter hoylei sp. nov., Bacillus isronensis sp. nov. and Bacillus aryabhattai sp. nov., isolated from cryotubes used for collecting air from the upper atmosphere.</title>
        <authorList>
            <person name="Shivaji S."/>
            <person name="Chaturvedi P."/>
            <person name="Begum Z."/>
            <person name="Pindi P.K."/>
            <person name="Manorama R."/>
            <person name="Padmanaban D.A."/>
            <person name="Shouche Y.S."/>
            <person name="Pawar S."/>
            <person name="Vaishampayan P."/>
            <person name="Dutt C.B."/>
            <person name="Datta G.N."/>
            <person name="Manchanda R.K."/>
            <person name="Rao U.R."/>
            <person name="Bhargava P.M."/>
            <person name="Narlikar J.V."/>
        </authorList>
    </citation>
    <scope>NUCLEOTIDE SEQUENCE [LARGE SCALE GENOMIC DNA]</scope>
    <source>
        <strain evidence="8 10">PVAS-1</strain>
    </source>
</reference>
<dbReference type="PANTHER" id="PTHR42711">
    <property type="entry name" value="ABC TRANSPORTER ATP-BINDING PROTEIN"/>
    <property type="match status" value="1"/>
</dbReference>
<reference evidence="7 9" key="2">
    <citation type="journal article" date="2012" name="J. Bacteriol.">
        <title>Genome Sequence of Janibacter hoylei MTCC8307, Isolated from the Stratospheric Air.</title>
        <authorList>
            <person name="Pawar S.P."/>
            <person name="Dhotre D.P."/>
            <person name="Shetty S.A."/>
            <person name="Chowdhury S.P."/>
            <person name="Chaudhari B.L."/>
            <person name="Shouche Y.S."/>
        </authorList>
    </citation>
    <scope>NUCLEOTIDE SEQUENCE [LARGE SCALE GENOMIC DNA]</scope>
    <source>
        <strain evidence="7 9">PVAS-1</strain>
    </source>
</reference>
<evidence type="ECO:0000259" key="6">
    <source>
        <dbReference type="PROSITE" id="PS50893"/>
    </source>
</evidence>
<dbReference type="GO" id="GO:0046677">
    <property type="term" value="P:response to antibiotic"/>
    <property type="evidence" value="ECO:0007669"/>
    <property type="project" value="UniProtKB-KW"/>
</dbReference>
<dbReference type="InterPro" id="IPR003439">
    <property type="entry name" value="ABC_transporter-like_ATP-bd"/>
</dbReference>
<dbReference type="RefSeq" id="WP_007925254.1">
    <property type="nucleotide sequence ID" value="NZ_ALWX01000014.1"/>
</dbReference>
<evidence type="ECO:0000313" key="10">
    <source>
        <dbReference type="Proteomes" id="UP000288711"/>
    </source>
</evidence>
<dbReference type="Pfam" id="PF00005">
    <property type="entry name" value="ABC_tran"/>
    <property type="match status" value="1"/>
</dbReference>
<dbReference type="PATRIC" id="fig|1210046.3.peg.724"/>
<accession>K1E0B8</accession>
<dbReference type="InterPro" id="IPR003593">
    <property type="entry name" value="AAA+_ATPase"/>
</dbReference>
<evidence type="ECO:0000256" key="5">
    <source>
        <dbReference type="ARBA" id="ARBA00023251"/>
    </source>
</evidence>
<dbReference type="InterPro" id="IPR050763">
    <property type="entry name" value="ABC_transporter_ATP-binding"/>
</dbReference>
<dbReference type="GO" id="GO:0005886">
    <property type="term" value="C:plasma membrane"/>
    <property type="evidence" value="ECO:0007669"/>
    <property type="project" value="UniProtKB-SubCell"/>
</dbReference>
<keyword evidence="10" id="KW-1185">Reference proteome</keyword>
<dbReference type="EMBL" id="ALWX01000014">
    <property type="protein sequence ID" value="EKA62129.1"/>
    <property type="molecule type" value="Genomic_DNA"/>
</dbReference>
<evidence type="ECO:0000256" key="3">
    <source>
        <dbReference type="ARBA" id="ARBA00022741"/>
    </source>
</evidence>
<evidence type="ECO:0000256" key="1">
    <source>
        <dbReference type="ARBA" id="ARBA00004202"/>
    </source>
</evidence>
<dbReference type="Gene3D" id="3.40.50.300">
    <property type="entry name" value="P-loop containing nucleotide triphosphate hydrolases"/>
    <property type="match status" value="1"/>
</dbReference>
<dbReference type="Proteomes" id="UP000288711">
    <property type="component" value="Unassembled WGS sequence"/>
</dbReference>
<proteinExistence type="predicted"/>
<keyword evidence="5" id="KW-0046">Antibiotic resistance</keyword>
<dbReference type="SUPFAM" id="SSF52540">
    <property type="entry name" value="P-loop containing nucleoside triphosphate hydrolases"/>
    <property type="match status" value="1"/>
</dbReference>
<dbReference type="InterPro" id="IPR027417">
    <property type="entry name" value="P-loop_NTPase"/>
</dbReference>
<dbReference type="Proteomes" id="UP000004474">
    <property type="component" value="Unassembled WGS sequence"/>
</dbReference>
<keyword evidence="3" id="KW-0547">Nucleotide-binding</keyword>
<evidence type="ECO:0000313" key="9">
    <source>
        <dbReference type="Proteomes" id="UP000004474"/>
    </source>
</evidence>
<dbReference type="SMART" id="SM00382">
    <property type="entry name" value="AAA"/>
    <property type="match status" value="1"/>
</dbReference>
<dbReference type="AlphaFoldDB" id="K1E0B8"/>
<evidence type="ECO:0000256" key="2">
    <source>
        <dbReference type="ARBA" id="ARBA00022448"/>
    </source>
</evidence>
<evidence type="ECO:0000313" key="7">
    <source>
        <dbReference type="EMBL" id="EKA62129.1"/>
    </source>
</evidence>
<organism evidence="7 9">
    <name type="scientific">Janibacter hoylei PVAS-1</name>
    <dbReference type="NCBI Taxonomy" id="1210046"/>
    <lineage>
        <taxon>Bacteria</taxon>
        <taxon>Bacillati</taxon>
        <taxon>Actinomycetota</taxon>
        <taxon>Actinomycetes</taxon>
        <taxon>Micrococcales</taxon>
        <taxon>Intrasporangiaceae</taxon>
        <taxon>Janibacter</taxon>
    </lineage>
</organism>
<gene>
    <name evidence="7" type="ORF">B277_03735</name>
    <name evidence="8" type="ORF">CWN80_03080</name>
</gene>
<keyword evidence="4 7" id="KW-0067">ATP-binding</keyword>
<comment type="subcellular location">
    <subcellularLocation>
        <location evidence="1">Cell membrane</location>
        <topology evidence="1">Peripheral membrane protein</topology>
    </subcellularLocation>
</comment>
<evidence type="ECO:0000256" key="4">
    <source>
        <dbReference type="ARBA" id="ARBA00022840"/>
    </source>
</evidence>
<feature type="domain" description="ABC transporter" evidence="6">
    <location>
        <begin position="21"/>
        <end position="248"/>
    </location>
</feature>
<keyword evidence="2" id="KW-0813">Transport</keyword>